<feature type="compositionally biased region" description="Low complexity" evidence="2">
    <location>
        <begin position="13"/>
        <end position="22"/>
    </location>
</feature>
<gene>
    <name evidence="3" type="ORF">GPM918_LOCUS726</name>
    <name evidence="4" type="ORF">SRO942_LOCUS727</name>
</gene>
<keyword evidence="1" id="KW-0175">Coiled coil</keyword>
<evidence type="ECO:0000256" key="1">
    <source>
        <dbReference type="SAM" id="Coils"/>
    </source>
</evidence>
<evidence type="ECO:0000256" key="2">
    <source>
        <dbReference type="SAM" id="MobiDB-lite"/>
    </source>
</evidence>
<dbReference type="Proteomes" id="UP000663829">
    <property type="component" value="Unassembled WGS sequence"/>
</dbReference>
<accession>A0A813P8P1</accession>
<feature type="region of interest" description="Disordered" evidence="2">
    <location>
        <begin position="1"/>
        <end position="22"/>
    </location>
</feature>
<dbReference type="EMBL" id="CAJNOQ010000060">
    <property type="protein sequence ID" value="CAF0749202.1"/>
    <property type="molecule type" value="Genomic_DNA"/>
</dbReference>
<dbReference type="AlphaFoldDB" id="A0A813P8P1"/>
<reference evidence="3" key="1">
    <citation type="submission" date="2021-02" db="EMBL/GenBank/DDBJ databases">
        <authorList>
            <person name="Nowell W R."/>
        </authorList>
    </citation>
    <scope>NUCLEOTIDE SEQUENCE</scope>
</reference>
<comment type="caution">
    <text evidence="3">The sequence shown here is derived from an EMBL/GenBank/DDBJ whole genome shotgun (WGS) entry which is preliminary data.</text>
</comment>
<dbReference type="EMBL" id="CAJOBC010000060">
    <property type="protein sequence ID" value="CAF3528480.1"/>
    <property type="molecule type" value="Genomic_DNA"/>
</dbReference>
<name>A0A813P8P1_9BILA</name>
<dbReference type="Proteomes" id="UP000681722">
    <property type="component" value="Unassembled WGS sequence"/>
</dbReference>
<organism evidence="3 5">
    <name type="scientific">Didymodactylos carnosus</name>
    <dbReference type="NCBI Taxonomy" id="1234261"/>
    <lineage>
        <taxon>Eukaryota</taxon>
        <taxon>Metazoa</taxon>
        <taxon>Spiralia</taxon>
        <taxon>Gnathifera</taxon>
        <taxon>Rotifera</taxon>
        <taxon>Eurotatoria</taxon>
        <taxon>Bdelloidea</taxon>
        <taxon>Philodinida</taxon>
        <taxon>Philodinidae</taxon>
        <taxon>Didymodactylos</taxon>
    </lineage>
</organism>
<sequence length="269" mass="29919">MCRAPLPYPQGMSYSTMPTATSTSTSTTCAQADCHSAKAHTSVADNVHVKSVVSHETQSKVCMENAAKITQLMTKLGSTHSQVDDYSRKRTEEISETTRLAIQKIVAETQIQQEQLLNDAHHRSEEIEHDYKLKLEQYLKELDNTKAKTLAVLEKDLSLRQETILELARKRIDDVNEEANRLKMHVLKESQLASTAKIEKITGEVAALSEQDAARRLQSTTTTVITTHAKSEDLPLFGKHTKQGFFCKEGKNTLPELTAADGNMILPLG</sequence>
<evidence type="ECO:0000313" key="3">
    <source>
        <dbReference type="EMBL" id="CAF0749202.1"/>
    </source>
</evidence>
<feature type="coiled-coil region" evidence="1">
    <location>
        <begin position="128"/>
        <end position="185"/>
    </location>
</feature>
<protein>
    <submittedName>
        <fullName evidence="3">Uncharacterized protein</fullName>
    </submittedName>
</protein>
<proteinExistence type="predicted"/>
<evidence type="ECO:0000313" key="4">
    <source>
        <dbReference type="EMBL" id="CAF3528480.1"/>
    </source>
</evidence>
<keyword evidence="5" id="KW-1185">Reference proteome</keyword>
<evidence type="ECO:0000313" key="5">
    <source>
        <dbReference type="Proteomes" id="UP000663829"/>
    </source>
</evidence>